<dbReference type="KEGG" id="tva:4758379"/>
<keyword evidence="5" id="KW-1185">Reference proteome</keyword>
<proteinExistence type="predicted"/>
<evidence type="ECO:0000313" key="5">
    <source>
        <dbReference type="Proteomes" id="UP000001542"/>
    </source>
</evidence>
<dbReference type="Proteomes" id="UP000001542">
    <property type="component" value="Unassembled WGS sequence"/>
</dbReference>
<feature type="coiled-coil region" evidence="2">
    <location>
        <begin position="791"/>
        <end position="818"/>
    </location>
</feature>
<evidence type="ECO:0000256" key="3">
    <source>
        <dbReference type="SAM" id="MobiDB-lite"/>
    </source>
</evidence>
<feature type="coiled-coil region" evidence="2">
    <location>
        <begin position="230"/>
        <end position="264"/>
    </location>
</feature>
<reference evidence="4" key="1">
    <citation type="submission" date="2006-10" db="EMBL/GenBank/DDBJ databases">
        <authorList>
            <person name="Amadeo P."/>
            <person name="Zhao Q."/>
            <person name="Wortman J."/>
            <person name="Fraser-Liggett C."/>
            <person name="Carlton J."/>
        </authorList>
    </citation>
    <scope>NUCLEOTIDE SEQUENCE</scope>
    <source>
        <strain evidence="4">G3</strain>
    </source>
</reference>
<dbReference type="OrthoDB" id="10262929at2759"/>
<protein>
    <submittedName>
        <fullName evidence="4">Uncharacterized protein</fullName>
    </submittedName>
</protein>
<dbReference type="VEuPathDB" id="TrichDB:TVAGG3_0245480"/>
<gene>
    <name evidence="4" type="ORF">TVAG_286940</name>
</gene>
<dbReference type="InParanoid" id="A2F3H7"/>
<dbReference type="STRING" id="5722.A2F3H7"/>
<feature type="compositionally biased region" description="Acidic residues" evidence="3">
    <location>
        <begin position="859"/>
        <end position="869"/>
    </location>
</feature>
<sequence>MSDLKATQDTSTHPAIISLKQLLDQGQISEDVYKRYVFLFNKLNSAFVLSCNNEQSIYRKASEYNKQLKNQKLTISSSAETQQDNRIRMGELRQLVTNIQIELDSIEQKTVEIVKNTDMKNHEIEKLEAKIAKQKEETESTMDPLSKQLTQEIDDLQKSITQLRQKIQSLVKENKDNTERFEKMKERLDEIHQKRIEANAKLTEVGIFPTCVKTQSNGINQEHLTLLAEEKTANNEYSTLNEKLEQINQQIDAQNQEIENTENSTVKEHDEAVDIKLQNEEIRYKMSTLSDKRNQLKMERLHIDKLIREETYAQAQIQQRVDGITKKIFASEKNCLALEESISKLNTEMQAMKYSLKKINEEKGYESEKAAKFENDLKEVNKRVQEMLRSLIKSENISKQLAQEIAQAIRDGNTNQLNLERLTKEQYDLNTQESETALIKDRKAREYAQMIRKIAETKHKAQEKQLDFLDVCKKSEQLAIRQQDLAYLYENVKVDRNRFISIIQTSSQLITELKEKIKIIENEGTVLSNEYNKIVIDCKRTKADLANAVKKREHTIEDLNEATRIFNEYEQQIDFQVAETTRMAKILQSLELQIMNQQQRYALNADDCMDKRRLLIDKQDALCILAEQLAKNEEILKDGEKMLKEKDEDIKMLNLQLNDFARSVELAYKKVPQIREADEKIKELKWELENTKKSVKELAVKLENPSEQDRKRQYTGTDISLKELKKKIAAYEDRNSKKEQQLWEAQILLRDMQDKNHKMQVELRGNDKNSRNTYAKAGKAKSDMMALRRKKKAVISELAVVEAQKMELNEKTKNVKEELVDSARRVKDGEEFDEYAGKMIRMHERDEQLSARRRAGIRDDDDEDNEYDEDAPKGRQKYDAYPTADGLSRPYGAFPVFQPEKKQGNLRFYKREKEPDIII</sequence>
<feature type="coiled-coil region" evidence="2">
    <location>
        <begin position="503"/>
        <end position="579"/>
    </location>
</feature>
<dbReference type="GO" id="GO:0005856">
    <property type="term" value="C:cytoskeleton"/>
    <property type="evidence" value="ECO:0000318"/>
    <property type="project" value="GO_Central"/>
</dbReference>
<dbReference type="PANTHER" id="PTHR32083:SF34">
    <property type="entry name" value="COILED-COIL DOMAIN-CONTAINING PROTEIN 146"/>
    <property type="match status" value="1"/>
</dbReference>
<name>A2F3H7_TRIV3</name>
<dbReference type="VEuPathDB" id="TrichDB:TVAG_286940"/>
<dbReference type="eggNOG" id="ENOG502QPM4">
    <property type="taxonomic scope" value="Eukaryota"/>
</dbReference>
<accession>A2F3H7</accession>
<dbReference type="EMBL" id="DS113597">
    <property type="protein sequence ID" value="EAY00557.1"/>
    <property type="molecule type" value="Genomic_DNA"/>
</dbReference>
<dbReference type="OMA" id="SERESCI"/>
<keyword evidence="1 2" id="KW-0175">Coiled coil</keyword>
<dbReference type="RefSeq" id="XP_001313486.1">
    <property type="nucleotide sequence ID" value="XM_001313485.1"/>
</dbReference>
<reference evidence="4" key="2">
    <citation type="journal article" date="2007" name="Science">
        <title>Draft genome sequence of the sexually transmitted pathogen Trichomonas vaginalis.</title>
        <authorList>
            <person name="Carlton J.M."/>
            <person name="Hirt R.P."/>
            <person name="Silva J.C."/>
            <person name="Delcher A.L."/>
            <person name="Schatz M."/>
            <person name="Zhao Q."/>
            <person name="Wortman J.R."/>
            <person name="Bidwell S.L."/>
            <person name="Alsmark U.C.M."/>
            <person name="Besteiro S."/>
            <person name="Sicheritz-Ponten T."/>
            <person name="Noel C.J."/>
            <person name="Dacks J.B."/>
            <person name="Foster P.G."/>
            <person name="Simillion C."/>
            <person name="Van de Peer Y."/>
            <person name="Miranda-Saavedra D."/>
            <person name="Barton G.J."/>
            <person name="Westrop G.D."/>
            <person name="Mueller S."/>
            <person name="Dessi D."/>
            <person name="Fiori P.L."/>
            <person name="Ren Q."/>
            <person name="Paulsen I."/>
            <person name="Zhang H."/>
            <person name="Bastida-Corcuera F.D."/>
            <person name="Simoes-Barbosa A."/>
            <person name="Brown M.T."/>
            <person name="Hayes R.D."/>
            <person name="Mukherjee M."/>
            <person name="Okumura C.Y."/>
            <person name="Schneider R."/>
            <person name="Smith A.J."/>
            <person name="Vanacova S."/>
            <person name="Villalvazo M."/>
            <person name="Haas B.J."/>
            <person name="Pertea M."/>
            <person name="Feldblyum T.V."/>
            <person name="Utterback T.R."/>
            <person name="Shu C.L."/>
            <person name="Osoegawa K."/>
            <person name="de Jong P.J."/>
            <person name="Hrdy I."/>
            <person name="Horvathova L."/>
            <person name="Zubacova Z."/>
            <person name="Dolezal P."/>
            <person name="Malik S.B."/>
            <person name="Logsdon J.M. Jr."/>
            <person name="Henze K."/>
            <person name="Gupta A."/>
            <person name="Wang C.C."/>
            <person name="Dunne R.L."/>
            <person name="Upcroft J.A."/>
            <person name="Upcroft P."/>
            <person name="White O."/>
            <person name="Salzberg S.L."/>
            <person name="Tang P."/>
            <person name="Chiu C.-H."/>
            <person name="Lee Y.-S."/>
            <person name="Embley T.M."/>
            <person name="Coombs G.H."/>
            <person name="Mottram J.C."/>
            <person name="Tachezy J."/>
            <person name="Fraser-Liggett C.M."/>
            <person name="Johnson P.J."/>
        </authorList>
    </citation>
    <scope>NUCLEOTIDE SEQUENCE [LARGE SCALE GENOMIC DNA]</scope>
    <source>
        <strain evidence="4">G3</strain>
    </source>
</reference>
<evidence type="ECO:0000256" key="1">
    <source>
        <dbReference type="ARBA" id="ARBA00023054"/>
    </source>
</evidence>
<feature type="coiled-coil region" evidence="2">
    <location>
        <begin position="89"/>
        <end position="201"/>
    </location>
</feature>
<evidence type="ECO:0000256" key="2">
    <source>
        <dbReference type="SAM" id="Coils"/>
    </source>
</evidence>
<feature type="coiled-coil region" evidence="2">
    <location>
        <begin position="636"/>
        <end position="741"/>
    </location>
</feature>
<dbReference type="AlphaFoldDB" id="A2F3H7"/>
<evidence type="ECO:0000313" key="4">
    <source>
        <dbReference type="EMBL" id="EAY00557.1"/>
    </source>
</evidence>
<feature type="region of interest" description="Disordered" evidence="3">
    <location>
        <begin position="846"/>
        <end position="884"/>
    </location>
</feature>
<dbReference type="PANTHER" id="PTHR32083">
    <property type="entry name" value="CILIA AND FLAGELLA-ASSOCIATED PROTEIN 58-RELATED"/>
    <property type="match status" value="1"/>
</dbReference>
<organism evidence="4 5">
    <name type="scientific">Trichomonas vaginalis (strain ATCC PRA-98 / G3)</name>
    <dbReference type="NCBI Taxonomy" id="412133"/>
    <lineage>
        <taxon>Eukaryota</taxon>
        <taxon>Metamonada</taxon>
        <taxon>Parabasalia</taxon>
        <taxon>Trichomonadida</taxon>
        <taxon>Trichomonadidae</taxon>
        <taxon>Trichomonas</taxon>
    </lineage>
</organism>
<dbReference type="SMR" id="A2F3H7"/>
<feature type="coiled-coil region" evidence="2">
    <location>
        <begin position="342"/>
        <end position="390"/>
    </location>
</feature>